<dbReference type="EMBL" id="BQNB010011633">
    <property type="protein sequence ID" value="GJS93133.1"/>
    <property type="molecule type" value="Genomic_DNA"/>
</dbReference>
<name>A0ABQ4ZS66_9ASTR</name>
<sequence>MYQPPGFVDSCFPHRVCRLQRSLYGLKYAPRTWFQRFAGYALRVRFTSSRCDSSLFIYQHGTKVAYFLIYVDDIVLTASSTDLLQRIISSLHKEFDMTDLGALNYFLGISVTRDARGMFLSQKKYAMELLERAHMSNCNATRTPGYIESKLGSDGDPVSDSTLYHSLAGGLQYLTFTRPDISYVVQQICLHMHDPREPHLAALKRVLRYIRGTLDHGLQLHVSSTSQLNAYTDADWAGCPVTRRSTSGYCVFLGDNLLSWSAKRQVTLSRSSAEAEYRGVANVVAETAWIRNLLRELHTPLFTATLVYCDNVSAVYMSTNPVQHQRTKHIEIDIHFVRDMVARGQVRVLHVPSRYQYADIFTKGLPTALFEEFRTSLSVRSSPAQTAGEC</sequence>
<dbReference type="InterPro" id="IPR043502">
    <property type="entry name" value="DNA/RNA_pol_sf"/>
</dbReference>
<dbReference type="Proteomes" id="UP001151760">
    <property type="component" value="Unassembled WGS sequence"/>
</dbReference>
<dbReference type="SUPFAM" id="SSF56672">
    <property type="entry name" value="DNA/RNA polymerases"/>
    <property type="match status" value="1"/>
</dbReference>
<keyword evidence="3" id="KW-1185">Reference proteome</keyword>
<organism evidence="2 3">
    <name type="scientific">Tanacetum coccineum</name>
    <dbReference type="NCBI Taxonomy" id="301880"/>
    <lineage>
        <taxon>Eukaryota</taxon>
        <taxon>Viridiplantae</taxon>
        <taxon>Streptophyta</taxon>
        <taxon>Embryophyta</taxon>
        <taxon>Tracheophyta</taxon>
        <taxon>Spermatophyta</taxon>
        <taxon>Magnoliopsida</taxon>
        <taxon>eudicotyledons</taxon>
        <taxon>Gunneridae</taxon>
        <taxon>Pentapetalae</taxon>
        <taxon>asterids</taxon>
        <taxon>campanulids</taxon>
        <taxon>Asterales</taxon>
        <taxon>Asteraceae</taxon>
        <taxon>Asteroideae</taxon>
        <taxon>Anthemideae</taxon>
        <taxon>Anthemidinae</taxon>
        <taxon>Tanacetum</taxon>
    </lineage>
</organism>
<proteinExistence type="predicted"/>
<dbReference type="Pfam" id="PF07727">
    <property type="entry name" value="RVT_2"/>
    <property type="match status" value="1"/>
</dbReference>
<dbReference type="InterPro" id="IPR013103">
    <property type="entry name" value="RVT_2"/>
</dbReference>
<dbReference type="CDD" id="cd09272">
    <property type="entry name" value="RNase_HI_RT_Ty1"/>
    <property type="match status" value="1"/>
</dbReference>
<evidence type="ECO:0000313" key="2">
    <source>
        <dbReference type="EMBL" id="GJS93133.1"/>
    </source>
</evidence>
<dbReference type="PANTHER" id="PTHR11439">
    <property type="entry name" value="GAG-POL-RELATED RETROTRANSPOSON"/>
    <property type="match status" value="1"/>
</dbReference>
<comment type="caution">
    <text evidence="2">The sequence shown here is derived from an EMBL/GenBank/DDBJ whole genome shotgun (WGS) entry which is preliminary data.</text>
</comment>
<reference evidence="2" key="1">
    <citation type="journal article" date="2022" name="Int. J. Mol. Sci.">
        <title>Draft Genome of Tanacetum Coccineum: Genomic Comparison of Closely Related Tanacetum-Family Plants.</title>
        <authorList>
            <person name="Yamashiro T."/>
            <person name="Shiraishi A."/>
            <person name="Nakayama K."/>
            <person name="Satake H."/>
        </authorList>
    </citation>
    <scope>NUCLEOTIDE SEQUENCE</scope>
</reference>
<accession>A0ABQ4ZS66</accession>
<reference evidence="2" key="2">
    <citation type="submission" date="2022-01" db="EMBL/GenBank/DDBJ databases">
        <authorList>
            <person name="Yamashiro T."/>
            <person name="Shiraishi A."/>
            <person name="Satake H."/>
            <person name="Nakayama K."/>
        </authorList>
    </citation>
    <scope>NUCLEOTIDE SEQUENCE</scope>
</reference>
<gene>
    <name evidence="2" type="ORF">Tco_0800101</name>
</gene>
<evidence type="ECO:0000313" key="3">
    <source>
        <dbReference type="Proteomes" id="UP001151760"/>
    </source>
</evidence>
<dbReference type="PANTHER" id="PTHR11439:SF524">
    <property type="entry name" value="RNA-DIRECTED DNA POLYMERASE, PROTEIN KINASE RLK-PELLE-DLSV FAMILY"/>
    <property type="match status" value="1"/>
</dbReference>
<protein>
    <submittedName>
        <fullName evidence="2">Ribonuclease H-like domain-containing protein</fullName>
    </submittedName>
</protein>
<evidence type="ECO:0000259" key="1">
    <source>
        <dbReference type="Pfam" id="PF07727"/>
    </source>
</evidence>
<feature type="domain" description="Reverse transcriptase Ty1/copia-type" evidence="1">
    <location>
        <begin position="1"/>
        <end position="144"/>
    </location>
</feature>